<feature type="compositionally biased region" description="Basic and acidic residues" evidence="1">
    <location>
        <begin position="236"/>
        <end position="261"/>
    </location>
</feature>
<dbReference type="GeneID" id="27902036"/>
<protein>
    <submittedName>
        <fullName evidence="2">Uncharacterized protein</fullName>
    </submittedName>
</protein>
<proteinExistence type="predicted"/>
<organism evidence="2 3">
    <name type="scientific">Sphaerulina musiva (strain SO2202)</name>
    <name type="common">Poplar stem canker fungus</name>
    <name type="synonym">Septoria musiva</name>
    <dbReference type="NCBI Taxonomy" id="692275"/>
    <lineage>
        <taxon>Eukaryota</taxon>
        <taxon>Fungi</taxon>
        <taxon>Dikarya</taxon>
        <taxon>Ascomycota</taxon>
        <taxon>Pezizomycotina</taxon>
        <taxon>Dothideomycetes</taxon>
        <taxon>Dothideomycetidae</taxon>
        <taxon>Mycosphaerellales</taxon>
        <taxon>Mycosphaerellaceae</taxon>
        <taxon>Sphaerulina</taxon>
    </lineage>
</organism>
<dbReference type="EMBL" id="KB456262">
    <property type="protein sequence ID" value="EMF14794.1"/>
    <property type="molecule type" value="Genomic_DNA"/>
</dbReference>
<evidence type="ECO:0000313" key="2">
    <source>
        <dbReference type="EMBL" id="EMF14794.1"/>
    </source>
</evidence>
<feature type="compositionally biased region" description="Basic and acidic residues" evidence="1">
    <location>
        <begin position="109"/>
        <end position="119"/>
    </location>
</feature>
<feature type="region of interest" description="Disordered" evidence="1">
    <location>
        <begin position="907"/>
        <end position="934"/>
    </location>
</feature>
<dbReference type="OMA" id="EIHQHNN"/>
<reference evidence="2 3" key="1">
    <citation type="journal article" date="2012" name="PLoS Pathog.">
        <title>Diverse lifestyles and strategies of plant pathogenesis encoded in the genomes of eighteen Dothideomycetes fungi.</title>
        <authorList>
            <person name="Ohm R.A."/>
            <person name="Feau N."/>
            <person name="Henrissat B."/>
            <person name="Schoch C.L."/>
            <person name="Horwitz B.A."/>
            <person name="Barry K.W."/>
            <person name="Condon B.J."/>
            <person name="Copeland A.C."/>
            <person name="Dhillon B."/>
            <person name="Glaser F."/>
            <person name="Hesse C.N."/>
            <person name="Kosti I."/>
            <person name="LaButti K."/>
            <person name="Lindquist E.A."/>
            <person name="Lucas S."/>
            <person name="Salamov A.A."/>
            <person name="Bradshaw R.E."/>
            <person name="Ciuffetti L."/>
            <person name="Hamelin R.C."/>
            <person name="Kema G.H.J."/>
            <person name="Lawrence C."/>
            <person name="Scott J.A."/>
            <person name="Spatafora J.W."/>
            <person name="Turgeon B.G."/>
            <person name="de Wit P.J.G.M."/>
            <person name="Zhong S."/>
            <person name="Goodwin S.B."/>
            <person name="Grigoriev I.V."/>
        </authorList>
    </citation>
    <scope>NUCLEOTIDE SEQUENCE [LARGE SCALE GENOMIC DNA]</scope>
    <source>
        <strain evidence="2 3">SO2202</strain>
    </source>
</reference>
<evidence type="ECO:0000313" key="3">
    <source>
        <dbReference type="Proteomes" id="UP000016931"/>
    </source>
</evidence>
<feature type="compositionally biased region" description="Basic and acidic residues" evidence="1">
    <location>
        <begin position="829"/>
        <end position="842"/>
    </location>
</feature>
<feature type="region of interest" description="Disordered" evidence="1">
    <location>
        <begin position="450"/>
        <end position="505"/>
    </location>
</feature>
<feature type="region of interest" description="Disordered" evidence="1">
    <location>
        <begin position="23"/>
        <end position="191"/>
    </location>
</feature>
<feature type="region of interest" description="Disordered" evidence="1">
    <location>
        <begin position="564"/>
        <end position="586"/>
    </location>
</feature>
<accession>M3DA88</accession>
<sequence>MDPSADGFSILGRAFEIAEGHAITTNGSIKRDASPPSRPSMPGTFVDMPSDASATSAALDYDSQTTTPPKRLRRHNSDFPPTPPTMTNSEVAESLPAERRLSPSPVFADRVRKQLERHKSGLSTPVNSSNSPPTPDPSPPSRRGTDQSHLYRPSLPQNYASSYAESFRTATEGRTPHASSTQVNLLPADMDETPRQSWIEMGRAMGLSNNVLAVQEEERMHTDSDSDVVCRVKSYHLESDGSDGEKDDKTVTYSASDERSTSDSAPASPASRKGVRQKQAVAIPRLRRPFQPGDEIKRPDDFLLYGSVGPVKTWKKPQHKSKTPPAREMDSEFLRNAAPPLAPEVPETGKDILQRLEDVIKEDQPEPAPLTALPPIPPEERQVITPAQDEVKPLVEFVPIVSPKDVRTPPSTAQKDKSLEDNNVVYKMIQAENAKRHSAISDGSVQARVVVPPENKPKLRHTPKRDSLRGDVSVISRSDSTPMLKHKRAVGSLGQSEASPERVRHSMQNFADAWPWTAEAEGEITRTRPRAGEKHFSYSALRDSAPRVASASVLGNPHTLRRSLRHHSLEQTPRPVSNSARPGARSLSMDTAGLFAASFHDTAPAPKLRRSSAEQRLDRNYEVHRTSLSHVPESQQAHEANPSPQSVAAQLLQVSPPEEHERSHRQLMSDRSPRSDRRESPNASSKTGHSPRRKSLDYRSLHPTITPMSQMSGTAPSEAELCEAKGIPFFPHTNNSLLVVQTARHVSMPERMPLDDDDSDLDGKPIPGINRANFKAFVTPADEIGKPLYSVESPLTNPREAPEPPVIKFIPPTPNDELERQLGMGPSVEKAETERPEAENPRAHLQRSLSLKDRFRRFSESLNQPVPFGRQNSYRRSAPSRRTRQTEGQRPLHLSSFWQPRDFWADYESDADDDDDDDYDPLPAGGDTSEVLEDPKAKNAFTFPRAMSKRMPGFRGSGGFLMGNSLGIDRHGSNSRRHHIDRPVTHPSPGASLQDYRVASSPNLGHRRSEEFLRRHRRRFLSDRHPSSKMNFRVPFSGGRRLEYVGLSAFGAKLQAARKLRRENLAELRREKLRESIGLRVFHDGPAAMTSK</sequence>
<feature type="compositionally biased region" description="Polar residues" evidence="1">
    <location>
        <begin position="860"/>
        <end position="875"/>
    </location>
</feature>
<dbReference type="HOGENOM" id="CLU_012616_0_0_1"/>
<feature type="compositionally biased region" description="Basic and acidic residues" evidence="1">
    <location>
        <begin position="850"/>
        <end position="859"/>
    </location>
</feature>
<name>M3DA88_SPHMS</name>
<feature type="region of interest" description="Disordered" evidence="1">
    <location>
        <begin position="653"/>
        <end position="699"/>
    </location>
</feature>
<dbReference type="RefSeq" id="XP_016762915.1">
    <property type="nucleotide sequence ID" value="XM_016904899.1"/>
</dbReference>
<dbReference type="eggNOG" id="ENOG502SN25">
    <property type="taxonomic scope" value="Eukaryota"/>
</dbReference>
<feature type="compositionally biased region" description="Acidic residues" evidence="1">
    <location>
        <begin position="907"/>
        <end position="920"/>
    </location>
</feature>
<feature type="region of interest" description="Disordered" evidence="1">
    <location>
        <begin position="812"/>
        <end position="894"/>
    </location>
</feature>
<dbReference type="AlphaFoldDB" id="M3DA88"/>
<feature type="compositionally biased region" description="Polar residues" evidence="1">
    <location>
        <begin position="52"/>
        <end position="68"/>
    </location>
</feature>
<feature type="compositionally biased region" description="Basic and acidic residues" evidence="1">
    <location>
        <begin position="657"/>
        <end position="680"/>
    </location>
</feature>
<feature type="compositionally biased region" description="Polar residues" evidence="1">
    <location>
        <begin position="570"/>
        <end position="580"/>
    </location>
</feature>
<gene>
    <name evidence="2" type="ORF">SEPMUDRAFT_148397</name>
</gene>
<evidence type="ECO:0000256" key="1">
    <source>
        <dbReference type="SAM" id="MobiDB-lite"/>
    </source>
</evidence>
<keyword evidence="3" id="KW-1185">Reference proteome</keyword>
<feature type="compositionally biased region" description="Polar residues" evidence="1">
    <location>
        <begin position="155"/>
        <end position="164"/>
    </location>
</feature>
<dbReference type="Proteomes" id="UP000016931">
    <property type="component" value="Unassembled WGS sequence"/>
</dbReference>
<feature type="region of interest" description="Disordered" evidence="1">
    <location>
        <begin position="236"/>
        <end position="302"/>
    </location>
</feature>
<dbReference type="OrthoDB" id="3870679at2759"/>